<organism evidence="2 3">
    <name type="scientific">Hymenobacter bucti</name>
    <dbReference type="NCBI Taxonomy" id="1844114"/>
    <lineage>
        <taxon>Bacteria</taxon>
        <taxon>Pseudomonadati</taxon>
        <taxon>Bacteroidota</taxon>
        <taxon>Cytophagia</taxon>
        <taxon>Cytophagales</taxon>
        <taxon>Hymenobacteraceae</taxon>
        <taxon>Hymenobacter</taxon>
    </lineage>
</organism>
<feature type="region of interest" description="Disordered" evidence="1">
    <location>
        <begin position="40"/>
        <end position="62"/>
    </location>
</feature>
<evidence type="ECO:0000256" key="1">
    <source>
        <dbReference type="SAM" id="MobiDB-lite"/>
    </source>
</evidence>
<evidence type="ECO:0000313" key="2">
    <source>
        <dbReference type="EMBL" id="MFD1874230.1"/>
    </source>
</evidence>
<protein>
    <submittedName>
        <fullName evidence="2">Uncharacterized protein</fullName>
    </submittedName>
</protein>
<gene>
    <name evidence="2" type="ORF">ACFSDX_17430</name>
</gene>
<sequence>MELLSKLRDLFKPKPVVVPPPPLYSDEEFLDFIAAQARNRTRAEQAAQTRSASPNAPLDRAA</sequence>
<dbReference type="RefSeq" id="WP_382315841.1">
    <property type="nucleotide sequence ID" value="NZ_JBHUFD010000006.1"/>
</dbReference>
<accession>A0ABW4QXU1</accession>
<comment type="caution">
    <text evidence="2">The sequence shown here is derived from an EMBL/GenBank/DDBJ whole genome shotgun (WGS) entry which is preliminary data.</text>
</comment>
<name>A0ABW4QXU1_9BACT</name>
<evidence type="ECO:0000313" key="3">
    <source>
        <dbReference type="Proteomes" id="UP001597197"/>
    </source>
</evidence>
<reference evidence="3" key="1">
    <citation type="journal article" date="2019" name="Int. J. Syst. Evol. Microbiol.">
        <title>The Global Catalogue of Microorganisms (GCM) 10K type strain sequencing project: providing services to taxonomists for standard genome sequencing and annotation.</title>
        <authorList>
            <consortium name="The Broad Institute Genomics Platform"/>
            <consortium name="The Broad Institute Genome Sequencing Center for Infectious Disease"/>
            <person name="Wu L."/>
            <person name="Ma J."/>
        </authorList>
    </citation>
    <scope>NUCLEOTIDE SEQUENCE [LARGE SCALE GENOMIC DNA]</scope>
    <source>
        <strain evidence="3">CGMCC 1.15795</strain>
    </source>
</reference>
<proteinExistence type="predicted"/>
<dbReference type="Proteomes" id="UP001597197">
    <property type="component" value="Unassembled WGS sequence"/>
</dbReference>
<keyword evidence="3" id="KW-1185">Reference proteome</keyword>
<dbReference type="EMBL" id="JBHUFD010000006">
    <property type="protein sequence ID" value="MFD1874230.1"/>
    <property type="molecule type" value="Genomic_DNA"/>
</dbReference>